<feature type="repeat" description="RCC1" evidence="1">
    <location>
        <begin position="122"/>
        <end position="175"/>
    </location>
</feature>
<protein>
    <submittedName>
        <fullName evidence="3">Uncharacterized protein</fullName>
    </submittedName>
</protein>
<name>A0A6A2Z5Y0_HIBSY</name>
<evidence type="ECO:0000313" key="4">
    <source>
        <dbReference type="Proteomes" id="UP000436088"/>
    </source>
</evidence>
<comment type="caution">
    <text evidence="3">The sequence shown here is derived from an EMBL/GenBank/DDBJ whole genome shotgun (WGS) entry which is preliminary data.</text>
</comment>
<organism evidence="3 4">
    <name type="scientific">Hibiscus syriacus</name>
    <name type="common">Rose of Sharon</name>
    <dbReference type="NCBI Taxonomy" id="106335"/>
    <lineage>
        <taxon>Eukaryota</taxon>
        <taxon>Viridiplantae</taxon>
        <taxon>Streptophyta</taxon>
        <taxon>Embryophyta</taxon>
        <taxon>Tracheophyta</taxon>
        <taxon>Spermatophyta</taxon>
        <taxon>Magnoliopsida</taxon>
        <taxon>eudicotyledons</taxon>
        <taxon>Gunneridae</taxon>
        <taxon>Pentapetalae</taxon>
        <taxon>rosids</taxon>
        <taxon>malvids</taxon>
        <taxon>Malvales</taxon>
        <taxon>Malvaceae</taxon>
        <taxon>Malvoideae</taxon>
        <taxon>Hibiscus</taxon>
    </lineage>
</organism>
<dbReference type="Gene3D" id="2.130.10.30">
    <property type="entry name" value="Regulator of chromosome condensation 1/beta-lactamase-inhibitor protein II"/>
    <property type="match status" value="1"/>
</dbReference>
<dbReference type="PROSITE" id="PS50012">
    <property type="entry name" value="RCC1_3"/>
    <property type="match status" value="1"/>
</dbReference>
<dbReference type="AlphaFoldDB" id="A0A6A2Z5Y0"/>
<evidence type="ECO:0000256" key="1">
    <source>
        <dbReference type="PROSITE-ProRule" id="PRU00235"/>
    </source>
</evidence>
<sequence>MGATSFQCADTGEVHTWVWKECVPLGEVTLDLVTGQVWGWGYGGEDEPPAVQGTLNSQVQLSKAAESYVKEITCRGRHSAFHRGYGLHQDDSRLYFSDMNLVRLILVANAGAVLTFGWGYMDRYNTFGGNQFGQLGTGAEQAETSPKRLDAAILEGKHAKKVSCGARHSTVLKYPSLSVR</sequence>
<evidence type="ECO:0000313" key="3">
    <source>
        <dbReference type="EMBL" id="KAE8686996.1"/>
    </source>
</evidence>
<gene>
    <name evidence="3" type="ORF">F3Y22_tig00111027pilonHSYRG00688</name>
</gene>
<dbReference type="InterPro" id="IPR000408">
    <property type="entry name" value="Reg_chr_condens"/>
</dbReference>
<keyword evidence="4" id="KW-1185">Reference proteome</keyword>
<dbReference type="EMBL" id="VEPZ02001209">
    <property type="protein sequence ID" value="KAE8686996.1"/>
    <property type="molecule type" value="Genomic_DNA"/>
</dbReference>
<reference evidence="3" key="1">
    <citation type="submission" date="2019-09" db="EMBL/GenBank/DDBJ databases">
        <title>Draft genome information of white flower Hibiscus syriacus.</title>
        <authorList>
            <person name="Kim Y.-M."/>
        </authorList>
    </citation>
    <scope>NUCLEOTIDE SEQUENCE [LARGE SCALE GENOMIC DNA]</scope>
    <source>
        <strain evidence="3">YM2019G1</strain>
    </source>
</reference>
<dbReference type="Pfam" id="PF00415">
    <property type="entry name" value="RCC1"/>
    <property type="match status" value="1"/>
</dbReference>
<keyword evidence="2" id="KW-0472">Membrane</keyword>
<dbReference type="InterPro" id="IPR009091">
    <property type="entry name" value="RCC1/BLIP-II"/>
</dbReference>
<evidence type="ECO:0000256" key="2">
    <source>
        <dbReference type="SAM" id="Phobius"/>
    </source>
</evidence>
<proteinExistence type="predicted"/>
<dbReference type="SUPFAM" id="SSF50985">
    <property type="entry name" value="RCC1/BLIP-II"/>
    <property type="match status" value="1"/>
</dbReference>
<dbReference type="Proteomes" id="UP000436088">
    <property type="component" value="Unassembled WGS sequence"/>
</dbReference>
<keyword evidence="2" id="KW-1133">Transmembrane helix</keyword>
<feature type="transmembrane region" description="Helical" evidence="2">
    <location>
        <begin position="101"/>
        <end position="121"/>
    </location>
</feature>
<keyword evidence="2" id="KW-0812">Transmembrane</keyword>
<accession>A0A6A2Z5Y0</accession>